<keyword evidence="2" id="KW-0812">Transmembrane</keyword>
<evidence type="ECO:0000313" key="3">
    <source>
        <dbReference type="EnsemblMetazoa" id="GAUT026751-PA"/>
    </source>
</evidence>
<feature type="transmembrane region" description="Helical" evidence="2">
    <location>
        <begin position="49"/>
        <end position="69"/>
    </location>
</feature>
<evidence type="ECO:0000256" key="1">
    <source>
        <dbReference type="SAM" id="MobiDB-lite"/>
    </source>
</evidence>
<evidence type="ECO:0000313" key="4">
    <source>
        <dbReference type="Proteomes" id="UP000078200"/>
    </source>
</evidence>
<dbReference type="AlphaFoldDB" id="A0A1A9V5L9"/>
<keyword evidence="4" id="KW-1185">Reference proteome</keyword>
<feature type="region of interest" description="Disordered" evidence="1">
    <location>
        <begin position="1"/>
        <end position="27"/>
    </location>
</feature>
<protein>
    <submittedName>
        <fullName evidence="3">Uncharacterized protein</fullName>
    </submittedName>
</protein>
<dbReference type="EnsemblMetazoa" id="GAUT026751-RA">
    <property type="protein sequence ID" value="GAUT026751-PA"/>
    <property type="gene ID" value="GAUT026751"/>
</dbReference>
<evidence type="ECO:0000256" key="2">
    <source>
        <dbReference type="SAM" id="Phobius"/>
    </source>
</evidence>
<name>A0A1A9V5L9_GLOAU</name>
<organism evidence="3 4">
    <name type="scientific">Glossina austeni</name>
    <name type="common">Savannah tsetse fly</name>
    <dbReference type="NCBI Taxonomy" id="7395"/>
    <lineage>
        <taxon>Eukaryota</taxon>
        <taxon>Metazoa</taxon>
        <taxon>Ecdysozoa</taxon>
        <taxon>Arthropoda</taxon>
        <taxon>Hexapoda</taxon>
        <taxon>Insecta</taxon>
        <taxon>Pterygota</taxon>
        <taxon>Neoptera</taxon>
        <taxon>Endopterygota</taxon>
        <taxon>Diptera</taxon>
        <taxon>Brachycera</taxon>
        <taxon>Muscomorpha</taxon>
        <taxon>Hippoboscoidea</taxon>
        <taxon>Glossinidae</taxon>
        <taxon>Glossina</taxon>
    </lineage>
</organism>
<keyword evidence="2" id="KW-1133">Transmembrane helix</keyword>
<sequence length="141" mass="15421">MLTDEKNNDDNDDNDDSDSGVQSLQSSKLNSQRHAIIVHSRNSGNDLTIVEISMALLMALLLIGPMVSLANSNRSKLEQCQRLCNRSKPSLMLSLSSSLFYNSEELSDDPATKTFPFYAEVLEIFTTAITSACLASVNVST</sequence>
<dbReference type="VEuPathDB" id="VectorBase:GAUT026751"/>
<dbReference type="Proteomes" id="UP000078200">
    <property type="component" value="Unassembled WGS sequence"/>
</dbReference>
<reference evidence="3" key="1">
    <citation type="submission" date="2020-05" db="UniProtKB">
        <authorList>
            <consortium name="EnsemblMetazoa"/>
        </authorList>
    </citation>
    <scope>IDENTIFICATION</scope>
    <source>
        <strain evidence="3">TTRI</strain>
    </source>
</reference>
<accession>A0A1A9V5L9</accession>
<keyword evidence="2" id="KW-0472">Membrane</keyword>
<proteinExistence type="predicted"/>